<dbReference type="InterPro" id="IPR027417">
    <property type="entry name" value="P-loop_NTPase"/>
</dbReference>
<comment type="caution">
    <text evidence="1">The sequence shown here is derived from an EMBL/GenBank/DDBJ whole genome shotgun (WGS) entry which is preliminary data.</text>
</comment>
<dbReference type="InterPro" id="IPR052732">
    <property type="entry name" value="Cell-binding_unc_protein"/>
</dbReference>
<proteinExistence type="predicted"/>
<keyword evidence="2" id="KW-1185">Reference proteome</keyword>
<name>A0A397Q6F5_9HYPH</name>
<dbReference type="Gene3D" id="3.40.50.300">
    <property type="entry name" value="P-loop containing nucleotide triphosphate hydrolases"/>
    <property type="match status" value="1"/>
</dbReference>
<dbReference type="AlphaFoldDB" id="A0A397Q6F5"/>
<organism evidence="1 2">
    <name type="scientific">Dichotomicrobium thermohalophilum</name>
    <dbReference type="NCBI Taxonomy" id="933063"/>
    <lineage>
        <taxon>Bacteria</taxon>
        <taxon>Pseudomonadati</taxon>
        <taxon>Pseudomonadota</taxon>
        <taxon>Alphaproteobacteria</taxon>
        <taxon>Hyphomicrobiales</taxon>
        <taxon>Hyphomicrobiaceae</taxon>
        <taxon>Dichotomicrobium</taxon>
    </lineage>
</organism>
<evidence type="ECO:0000313" key="1">
    <source>
        <dbReference type="EMBL" id="RIA56846.1"/>
    </source>
</evidence>
<protein>
    <recommendedName>
        <fullName evidence="3">Aminoglycoside phosphotransferase domain-containing protein</fullName>
    </recommendedName>
</protein>
<reference evidence="1 2" key="1">
    <citation type="submission" date="2018-08" db="EMBL/GenBank/DDBJ databases">
        <title>Genomic Encyclopedia of Archaeal and Bacterial Type Strains, Phase II (KMG-II): from individual species to whole genera.</title>
        <authorList>
            <person name="Goeker M."/>
        </authorList>
    </citation>
    <scope>NUCLEOTIDE SEQUENCE [LARGE SCALE GENOMIC DNA]</scope>
    <source>
        <strain evidence="1 2">DSM 5002</strain>
    </source>
</reference>
<evidence type="ECO:0008006" key="3">
    <source>
        <dbReference type="Google" id="ProtNLM"/>
    </source>
</evidence>
<gene>
    <name evidence="1" type="ORF">BXY53_1959</name>
</gene>
<dbReference type="Gene3D" id="3.90.1200.10">
    <property type="match status" value="1"/>
</dbReference>
<dbReference type="SUPFAM" id="SSF56112">
    <property type="entry name" value="Protein kinase-like (PK-like)"/>
    <property type="match status" value="1"/>
</dbReference>
<dbReference type="PANTHER" id="PTHR43883:SF1">
    <property type="entry name" value="GLUCONOKINASE"/>
    <property type="match status" value="1"/>
</dbReference>
<dbReference type="OrthoDB" id="9810277at2"/>
<dbReference type="SUPFAM" id="SSF52540">
    <property type="entry name" value="P-loop containing nucleoside triphosphate hydrolases"/>
    <property type="match status" value="1"/>
</dbReference>
<sequence>MNLHSHEDDLPSWEEITAFMGKPENHAEQPETVECIETHISLIFLAGDVAYKIKKPVVFPFLDYSTPEARRRACINEVQLNRRTAPDLYLGVVPITYDKTRGLEIGGSGEVLEWAVKMRRFPEGALYSELAAAGRLGAEDYAELARAVHTFHDEAARRIESGMAVQALSRLIAENDEAFATYPDTFPPDDVRRLRMELEARLAELTPLLEKRARGGFVRHCHGDLHLRNVVRIDGHPVLFDAVEFDDAIATVDVLDDLAFLLMDLIARDALQGANVVLNAYLSADNDMRNLEGLAALPIYLSTRAGIRAKAAAYQAQSEEARRYFDLARSFMDRSAPALIAIGGLSGTGKSTLARSMAPGIGAAPGAVILRSDIERKRLFAAATTERLPESAYTAQVTETVYRTLAKKARAALRAGHSVILDAVHGQQFEREAARAIAEEASVEFVGMWLTAPEETLVERVESRESDASDAGAAVVRKQLGFDPGEIAWARIDASGTPEEVWDSARALLRKHGLRDS</sequence>
<evidence type="ECO:0000313" key="2">
    <source>
        <dbReference type="Proteomes" id="UP000266273"/>
    </source>
</evidence>
<dbReference type="InterPro" id="IPR011009">
    <property type="entry name" value="Kinase-like_dom_sf"/>
</dbReference>
<dbReference type="RefSeq" id="WP_119061602.1">
    <property type="nucleotide sequence ID" value="NZ_QXDF01000001.1"/>
</dbReference>
<dbReference type="EMBL" id="QXDF01000001">
    <property type="protein sequence ID" value="RIA56846.1"/>
    <property type="molecule type" value="Genomic_DNA"/>
</dbReference>
<accession>A0A397Q6F5</accession>
<dbReference type="Pfam" id="PF13671">
    <property type="entry name" value="AAA_33"/>
    <property type="match status" value="1"/>
</dbReference>
<dbReference type="Proteomes" id="UP000266273">
    <property type="component" value="Unassembled WGS sequence"/>
</dbReference>
<dbReference type="PANTHER" id="PTHR43883">
    <property type="entry name" value="SLR0207 PROTEIN"/>
    <property type="match status" value="1"/>
</dbReference>